<dbReference type="Proteomes" id="UP000249185">
    <property type="component" value="Unassembled WGS sequence"/>
</dbReference>
<sequence>MKHLLATAALVLFAGAAWAQPLTTEDLRDLDANGDGAVDAAELDSYMVEAFKTIDADGDGAISGDEGQGIMTPELFNQADKNGDGKISLEEFQAQTRADFSAADQNDDGLLN</sequence>
<accession>A0A2W5PR26</accession>
<evidence type="ECO:0000313" key="4">
    <source>
        <dbReference type="Proteomes" id="UP000249185"/>
    </source>
</evidence>
<dbReference type="AlphaFoldDB" id="A0A2W5PR26"/>
<keyword evidence="1" id="KW-0732">Signal</keyword>
<dbReference type="Pfam" id="PF13202">
    <property type="entry name" value="EF-hand_5"/>
    <property type="match status" value="1"/>
</dbReference>
<dbReference type="GO" id="GO:0005509">
    <property type="term" value="F:calcium ion binding"/>
    <property type="evidence" value="ECO:0007669"/>
    <property type="project" value="InterPro"/>
</dbReference>
<comment type="caution">
    <text evidence="3">The sequence shown here is derived from an EMBL/GenBank/DDBJ whole genome shotgun (WGS) entry which is preliminary data.</text>
</comment>
<feature type="chain" id="PRO_5016154874" description="EF-hand domain-containing protein" evidence="1">
    <location>
        <begin position="20"/>
        <end position="112"/>
    </location>
</feature>
<proteinExistence type="predicted"/>
<dbReference type="Gene3D" id="1.10.238.10">
    <property type="entry name" value="EF-hand"/>
    <property type="match status" value="2"/>
</dbReference>
<reference evidence="3 4" key="1">
    <citation type="submission" date="2017-08" db="EMBL/GenBank/DDBJ databases">
        <title>Infants hospitalized years apart are colonized by the same room-sourced microbial strains.</title>
        <authorList>
            <person name="Brooks B."/>
            <person name="Olm M.R."/>
            <person name="Firek B.A."/>
            <person name="Baker R."/>
            <person name="Thomas B.C."/>
            <person name="Morowitz M.J."/>
            <person name="Banfield J.F."/>
        </authorList>
    </citation>
    <scope>NUCLEOTIDE SEQUENCE [LARGE SCALE GENOMIC DNA]</scope>
    <source>
        <strain evidence="3">S2_005_002_R2_34</strain>
    </source>
</reference>
<evidence type="ECO:0000313" key="3">
    <source>
        <dbReference type="EMBL" id="PZQ47127.1"/>
    </source>
</evidence>
<dbReference type="SUPFAM" id="SSF47473">
    <property type="entry name" value="EF-hand"/>
    <property type="match status" value="1"/>
</dbReference>
<organism evidence="3 4">
    <name type="scientific">Rhodovulum sulfidophilum</name>
    <name type="common">Rhodobacter sulfidophilus</name>
    <dbReference type="NCBI Taxonomy" id="35806"/>
    <lineage>
        <taxon>Bacteria</taxon>
        <taxon>Pseudomonadati</taxon>
        <taxon>Pseudomonadota</taxon>
        <taxon>Alphaproteobacteria</taxon>
        <taxon>Rhodobacterales</taxon>
        <taxon>Paracoccaceae</taxon>
        <taxon>Rhodovulum</taxon>
    </lineage>
</organism>
<evidence type="ECO:0000259" key="2">
    <source>
        <dbReference type="PROSITE" id="PS50222"/>
    </source>
</evidence>
<feature type="signal peptide" evidence="1">
    <location>
        <begin position="1"/>
        <end position="19"/>
    </location>
</feature>
<dbReference type="Pfam" id="PF13499">
    <property type="entry name" value="EF-hand_7"/>
    <property type="match status" value="1"/>
</dbReference>
<dbReference type="PROSITE" id="PS00018">
    <property type="entry name" value="EF_HAND_1"/>
    <property type="match status" value="1"/>
</dbReference>
<dbReference type="SMART" id="SM00054">
    <property type="entry name" value="EFh"/>
    <property type="match status" value="2"/>
</dbReference>
<dbReference type="EMBL" id="QFPW01000018">
    <property type="protein sequence ID" value="PZQ47127.1"/>
    <property type="molecule type" value="Genomic_DNA"/>
</dbReference>
<feature type="domain" description="EF-hand" evidence="2">
    <location>
        <begin position="80"/>
        <end position="102"/>
    </location>
</feature>
<dbReference type="InterPro" id="IPR011992">
    <property type="entry name" value="EF-hand-dom_pair"/>
</dbReference>
<gene>
    <name evidence="3" type="ORF">DI556_18080</name>
</gene>
<dbReference type="CDD" id="cd00051">
    <property type="entry name" value="EFh"/>
    <property type="match status" value="1"/>
</dbReference>
<dbReference type="InterPro" id="IPR002048">
    <property type="entry name" value="EF_hand_dom"/>
</dbReference>
<feature type="domain" description="EF-hand" evidence="2">
    <location>
        <begin position="42"/>
        <end position="77"/>
    </location>
</feature>
<dbReference type="PROSITE" id="PS50222">
    <property type="entry name" value="EF_HAND_2"/>
    <property type="match status" value="2"/>
</dbReference>
<name>A0A2W5PR26_RHOSU</name>
<protein>
    <recommendedName>
        <fullName evidence="2">EF-hand domain-containing protein</fullName>
    </recommendedName>
</protein>
<dbReference type="InterPro" id="IPR018247">
    <property type="entry name" value="EF_Hand_1_Ca_BS"/>
</dbReference>
<evidence type="ECO:0000256" key="1">
    <source>
        <dbReference type="SAM" id="SignalP"/>
    </source>
</evidence>